<feature type="transmembrane region" description="Helical" evidence="1">
    <location>
        <begin position="31"/>
        <end position="53"/>
    </location>
</feature>
<dbReference type="EnsemblPlants" id="Kaladp0058s0575.1.v1.1">
    <property type="protein sequence ID" value="Kaladp0058s0575.1.v1.1"/>
    <property type="gene ID" value="Kaladp0058s0575.v1.1"/>
</dbReference>
<reference evidence="2" key="1">
    <citation type="submission" date="2021-01" db="UniProtKB">
        <authorList>
            <consortium name="EnsemblPlants"/>
        </authorList>
    </citation>
    <scope>IDENTIFICATION</scope>
</reference>
<name>A0A7N0UB61_KALFE</name>
<keyword evidence="1" id="KW-0812">Transmembrane</keyword>
<dbReference type="OMA" id="IVIFTNW"/>
<dbReference type="PANTHER" id="PTHR11206">
    <property type="entry name" value="MULTIDRUG RESISTANCE PROTEIN"/>
    <property type="match status" value="1"/>
</dbReference>
<evidence type="ECO:0000313" key="2">
    <source>
        <dbReference type="EnsemblPlants" id="Kaladp0058s0575.1.v1.1"/>
    </source>
</evidence>
<organism evidence="2 3">
    <name type="scientific">Kalanchoe fedtschenkoi</name>
    <name type="common">Lavender scallops</name>
    <name type="synonym">South American air plant</name>
    <dbReference type="NCBI Taxonomy" id="63787"/>
    <lineage>
        <taxon>Eukaryota</taxon>
        <taxon>Viridiplantae</taxon>
        <taxon>Streptophyta</taxon>
        <taxon>Embryophyta</taxon>
        <taxon>Tracheophyta</taxon>
        <taxon>Spermatophyta</taxon>
        <taxon>Magnoliopsida</taxon>
        <taxon>eudicotyledons</taxon>
        <taxon>Gunneridae</taxon>
        <taxon>Pentapetalae</taxon>
        <taxon>Saxifragales</taxon>
        <taxon>Crassulaceae</taxon>
        <taxon>Kalanchoe</taxon>
    </lineage>
</organism>
<dbReference type="Proteomes" id="UP000594263">
    <property type="component" value="Unplaced"/>
</dbReference>
<keyword evidence="1" id="KW-0472">Membrane</keyword>
<keyword evidence="1" id="KW-1133">Transmembrane helix</keyword>
<evidence type="ECO:0000256" key="1">
    <source>
        <dbReference type="SAM" id="Phobius"/>
    </source>
</evidence>
<keyword evidence="3" id="KW-1185">Reference proteome</keyword>
<proteinExistence type="predicted"/>
<feature type="transmembrane region" description="Helical" evidence="1">
    <location>
        <begin position="59"/>
        <end position="80"/>
    </location>
</feature>
<sequence>MLILAASNFVDGIGCVLSGIVRGCGKQKIGVYWNLAAYYLVGIPISVTLAFEFHTGAKGLWIGIMAAVFVQVIALLVVTFRTNWEKEAVKAKERVVKSSLGEGSVSV</sequence>
<dbReference type="AlphaFoldDB" id="A0A7N0UB61"/>
<protein>
    <submittedName>
        <fullName evidence="2">Uncharacterized protein</fullName>
    </submittedName>
</protein>
<dbReference type="Gramene" id="Kaladp0058s0575.1.v1.1">
    <property type="protein sequence ID" value="Kaladp0058s0575.1.v1.1"/>
    <property type="gene ID" value="Kaladp0058s0575.v1.1"/>
</dbReference>
<accession>A0A7N0UB61</accession>
<evidence type="ECO:0000313" key="3">
    <source>
        <dbReference type="Proteomes" id="UP000594263"/>
    </source>
</evidence>